<evidence type="ECO:0000313" key="8">
    <source>
        <dbReference type="Proteomes" id="UP000275836"/>
    </source>
</evidence>
<dbReference type="RefSeq" id="WP_124943538.1">
    <property type="nucleotide sequence ID" value="NZ_RHGY01000006.1"/>
</dbReference>
<feature type="transmembrane region" description="Helical" evidence="6">
    <location>
        <begin position="95"/>
        <end position="117"/>
    </location>
</feature>
<sequence>MNAQINVSNWSLILSFSLVFISLAISYQQKLHLEKDTIISVFRAIIQLIIVGYLLKFVFQVNNTWLTLLMAVLIVFNAARNAAYRSQGIPGAFKIAGVGLSISTLITVGILVLTRVIKFEPYQLIPVTGMVAGNSMTAMGLVFRNLNQQFTDQQEVVQERLALGANPKLATGDIAKEAIRTGMQPTIDSVRTYGLVSLPGMMTGLIMAGVDPIHAIKYQIVVVFMLLSATGIASVYASYLATRKFYNKHWQLQLPKAKQ</sequence>
<evidence type="ECO:0000256" key="1">
    <source>
        <dbReference type="ARBA" id="ARBA00004141"/>
    </source>
</evidence>
<protein>
    <submittedName>
        <fullName evidence="7">Iron export ABC transporter permease subunit FetB</fullName>
    </submittedName>
</protein>
<dbReference type="PANTHER" id="PTHR30028">
    <property type="entry name" value="UPF0014 INNER MEMBRANE PROTEIN YBBM-RELATED"/>
    <property type="match status" value="1"/>
</dbReference>
<organism evidence="7 8">
    <name type="scientific">Weissella viridescens</name>
    <name type="common">Lactobacillus viridescens</name>
    <dbReference type="NCBI Taxonomy" id="1629"/>
    <lineage>
        <taxon>Bacteria</taxon>
        <taxon>Bacillati</taxon>
        <taxon>Bacillota</taxon>
        <taxon>Bacilli</taxon>
        <taxon>Lactobacillales</taxon>
        <taxon>Lactobacillaceae</taxon>
        <taxon>Weissella</taxon>
    </lineage>
</organism>
<comment type="subcellular location">
    <subcellularLocation>
        <location evidence="1">Membrane</location>
        <topology evidence="1">Multi-pass membrane protein</topology>
    </subcellularLocation>
</comment>
<evidence type="ECO:0000256" key="2">
    <source>
        <dbReference type="ARBA" id="ARBA00005268"/>
    </source>
</evidence>
<dbReference type="Pfam" id="PF03649">
    <property type="entry name" value="UPF0014"/>
    <property type="match status" value="1"/>
</dbReference>
<comment type="caution">
    <text evidence="7">The sequence shown here is derived from an EMBL/GenBank/DDBJ whole genome shotgun (WGS) entry which is preliminary data.</text>
</comment>
<dbReference type="GO" id="GO:0005886">
    <property type="term" value="C:plasma membrane"/>
    <property type="evidence" value="ECO:0007669"/>
    <property type="project" value="TreeGrafter"/>
</dbReference>
<dbReference type="EMBL" id="RHGY01000006">
    <property type="protein sequence ID" value="RRG17785.1"/>
    <property type="molecule type" value="Genomic_DNA"/>
</dbReference>
<keyword evidence="5 6" id="KW-0472">Membrane</keyword>
<evidence type="ECO:0000313" key="7">
    <source>
        <dbReference type="EMBL" id="RRG17785.1"/>
    </source>
</evidence>
<feature type="transmembrane region" description="Helical" evidence="6">
    <location>
        <begin position="37"/>
        <end position="59"/>
    </location>
</feature>
<feature type="transmembrane region" description="Helical" evidence="6">
    <location>
        <begin position="123"/>
        <end position="143"/>
    </location>
</feature>
<keyword evidence="4 6" id="KW-1133">Transmembrane helix</keyword>
<reference evidence="7 8" key="1">
    <citation type="submission" date="2018-10" db="EMBL/GenBank/DDBJ databases">
        <title>Draft genome sequence of Weissella viridescens UCO-SMC3.</title>
        <authorList>
            <person name="Garcia-Cancino A."/>
            <person name="Espinoza-Monje M."/>
            <person name="Albarracin L."/>
            <person name="Garcia-Castillo V."/>
            <person name="Campos-Martin J."/>
            <person name="Nakano Y."/>
            <person name="Guitierrez-Zamorano C."/>
            <person name="Ikeda-Ohtsubo W."/>
            <person name="Morita H."/>
            <person name="Kitazawa H."/>
            <person name="Villena J."/>
        </authorList>
    </citation>
    <scope>NUCLEOTIDE SEQUENCE [LARGE SCALE GENOMIC DNA]</scope>
    <source>
        <strain evidence="7 8">UCO-SMC3</strain>
    </source>
</reference>
<feature type="transmembrane region" description="Helical" evidence="6">
    <location>
        <begin position="6"/>
        <end position="25"/>
    </location>
</feature>
<dbReference type="PANTHER" id="PTHR30028:SF0">
    <property type="entry name" value="PROTEIN ALUMINUM SENSITIVE 3"/>
    <property type="match status" value="1"/>
</dbReference>
<evidence type="ECO:0000256" key="4">
    <source>
        <dbReference type="ARBA" id="ARBA00022989"/>
    </source>
</evidence>
<dbReference type="Proteomes" id="UP000275836">
    <property type="component" value="Unassembled WGS sequence"/>
</dbReference>
<feature type="transmembrane region" description="Helical" evidence="6">
    <location>
        <begin position="216"/>
        <end position="241"/>
    </location>
</feature>
<name>A0A3P2REE8_WEIVI</name>
<gene>
    <name evidence="7" type="primary">fetB</name>
    <name evidence="7" type="ORF">D3P96_06405</name>
</gene>
<keyword evidence="3 6" id="KW-0812">Transmembrane</keyword>
<accession>A0A3P2REE8</accession>
<evidence type="ECO:0000256" key="6">
    <source>
        <dbReference type="SAM" id="Phobius"/>
    </source>
</evidence>
<dbReference type="InterPro" id="IPR005226">
    <property type="entry name" value="UPF0014_fam"/>
</dbReference>
<feature type="transmembrane region" description="Helical" evidence="6">
    <location>
        <begin position="65"/>
        <end position="83"/>
    </location>
</feature>
<evidence type="ECO:0000256" key="3">
    <source>
        <dbReference type="ARBA" id="ARBA00022692"/>
    </source>
</evidence>
<feature type="transmembrane region" description="Helical" evidence="6">
    <location>
        <begin position="190"/>
        <end position="210"/>
    </location>
</feature>
<dbReference type="AlphaFoldDB" id="A0A3P2REE8"/>
<dbReference type="OrthoDB" id="9791807at2"/>
<evidence type="ECO:0000256" key="5">
    <source>
        <dbReference type="ARBA" id="ARBA00023136"/>
    </source>
</evidence>
<comment type="similarity">
    <text evidence="2">Belongs to the UPF0014 family.</text>
</comment>
<proteinExistence type="inferred from homology"/>